<proteinExistence type="predicted"/>
<feature type="transmembrane region" description="Helical" evidence="3">
    <location>
        <begin position="20"/>
        <end position="45"/>
    </location>
</feature>
<accession>A0ABW3SBR5</accession>
<dbReference type="RefSeq" id="WP_240268984.1">
    <property type="nucleotide sequence ID" value="NZ_JAKSXN010000018.1"/>
</dbReference>
<sequence length="159" mass="16741">MTALIQRFQRLRKEEKGITLVELLAVIVIIGVIAAIAVPLITGLLDDTKENARSATANQLLEAAKLRSIATTDGEIKGTHTLDQLISGKYLQDGVTDPKSGKDLVKATTVVNLDNINSTTSPVVTLVVTDGETVNFTSAQIKKGEPGTVKTTATSTPGS</sequence>
<name>A0ABW3SBR5_9BACL</name>
<dbReference type="Pfam" id="PF07963">
    <property type="entry name" value="N_methyl"/>
    <property type="match status" value="1"/>
</dbReference>
<keyword evidence="3" id="KW-0812">Transmembrane</keyword>
<reference evidence="5" key="1">
    <citation type="journal article" date="2019" name="Int. J. Syst. Evol. Microbiol.">
        <title>The Global Catalogue of Microorganisms (GCM) 10K type strain sequencing project: providing services to taxonomists for standard genome sequencing and annotation.</title>
        <authorList>
            <consortium name="The Broad Institute Genomics Platform"/>
            <consortium name="The Broad Institute Genome Sequencing Center for Infectious Disease"/>
            <person name="Wu L."/>
            <person name="Ma J."/>
        </authorList>
    </citation>
    <scope>NUCLEOTIDE SEQUENCE [LARGE SCALE GENOMIC DNA]</scope>
    <source>
        <strain evidence="5">CCUG 48216</strain>
    </source>
</reference>
<evidence type="ECO:0000256" key="3">
    <source>
        <dbReference type="SAM" id="Phobius"/>
    </source>
</evidence>
<dbReference type="InterPro" id="IPR012902">
    <property type="entry name" value="N_methyl_site"/>
</dbReference>
<evidence type="ECO:0000256" key="2">
    <source>
        <dbReference type="ARBA" id="ARBA00023287"/>
    </source>
</evidence>
<keyword evidence="5" id="KW-1185">Reference proteome</keyword>
<dbReference type="Proteomes" id="UP001597211">
    <property type="component" value="Unassembled WGS sequence"/>
</dbReference>
<dbReference type="SUPFAM" id="SSF54523">
    <property type="entry name" value="Pili subunits"/>
    <property type="match status" value="1"/>
</dbReference>
<dbReference type="Gene3D" id="3.30.700.10">
    <property type="entry name" value="Glycoprotein, Type 4 Pilin"/>
    <property type="match status" value="1"/>
</dbReference>
<keyword evidence="3" id="KW-0472">Membrane</keyword>
<comment type="caution">
    <text evidence="4">The sequence shown here is derived from an EMBL/GenBank/DDBJ whole genome shotgun (WGS) entry which is preliminary data.</text>
</comment>
<comment type="subcellular location">
    <subcellularLocation>
        <location evidence="1">Cell surface</location>
    </subcellularLocation>
</comment>
<dbReference type="PROSITE" id="PS00409">
    <property type="entry name" value="PROKAR_NTER_METHYL"/>
    <property type="match status" value="1"/>
</dbReference>
<dbReference type="NCBIfam" id="TIGR02532">
    <property type="entry name" value="IV_pilin_GFxxxE"/>
    <property type="match status" value="1"/>
</dbReference>
<organism evidence="4 5">
    <name type="scientific">Paenibacillus timonensis</name>
    <dbReference type="NCBI Taxonomy" id="225915"/>
    <lineage>
        <taxon>Bacteria</taxon>
        <taxon>Bacillati</taxon>
        <taxon>Bacillota</taxon>
        <taxon>Bacilli</taxon>
        <taxon>Bacillales</taxon>
        <taxon>Paenibacillaceae</taxon>
        <taxon>Paenibacillus</taxon>
    </lineage>
</organism>
<evidence type="ECO:0000313" key="4">
    <source>
        <dbReference type="EMBL" id="MFD1181907.1"/>
    </source>
</evidence>
<dbReference type="EMBL" id="JBHTKZ010000018">
    <property type="protein sequence ID" value="MFD1181907.1"/>
    <property type="molecule type" value="Genomic_DNA"/>
</dbReference>
<keyword evidence="2" id="KW-0178">Competence</keyword>
<gene>
    <name evidence="4" type="ORF">ACFQ2Z_11095</name>
</gene>
<dbReference type="InterPro" id="IPR045584">
    <property type="entry name" value="Pilin-like"/>
</dbReference>
<protein>
    <submittedName>
        <fullName evidence="4">Prepilin-type N-terminal cleavage/methylation domain-containing protein</fullName>
    </submittedName>
</protein>
<evidence type="ECO:0000313" key="5">
    <source>
        <dbReference type="Proteomes" id="UP001597211"/>
    </source>
</evidence>
<keyword evidence="3" id="KW-1133">Transmembrane helix</keyword>
<evidence type="ECO:0000256" key="1">
    <source>
        <dbReference type="ARBA" id="ARBA00004241"/>
    </source>
</evidence>